<sequence>MNTVLEFKNVSYYYQNGNKKINILDNVDFSFEKGKFYTILGPSGSGKTTALALASALDTPKSGEIFYEGKNIKQIGLTNYRNKKIGIVFQSYNLITYLSGLQNVLIAMEITKNKIKNKKQKAYDLIEKFGLTREEADRNIQKLSGGQQQRIAIARAISTDADLILADEPTGNLDQDTAKGIVDIFKTLAHDDNKCVIVVTHSTEVAREADVIINLRNGKLIVV</sequence>
<evidence type="ECO:0000313" key="7">
    <source>
        <dbReference type="Proteomes" id="UP000019681"/>
    </source>
</evidence>
<dbReference type="PANTHER" id="PTHR42798">
    <property type="entry name" value="LIPOPROTEIN-RELEASING SYSTEM ATP-BINDING PROTEIN LOLD"/>
    <property type="match status" value="1"/>
</dbReference>
<dbReference type="InterPro" id="IPR017911">
    <property type="entry name" value="MacB-like_ATP-bd"/>
</dbReference>
<dbReference type="InterPro" id="IPR003593">
    <property type="entry name" value="AAA+_ATPase"/>
</dbReference>
<dbReference type="Pfam" id="PF00005">
    <property type="entry name" value="ABC_tran"/>
    <property type="match status" value="1"/>
</dbReference>
<dbReference type="AlphaFoldDB" id="A0A017RRH3"/>
<evidence type="ECO:0000259" key="5">
    <source>
        <dbReference type="PROSITE" id="PS50893"/>
    </source>
</evidence>
<dbReference type="GO" id="GO:0005886">
    <property type="term" value="C:plasma membrane"/>
    <property type="evidence" value="ECO:0007669"/>
    <property type="project" value="UniProtKB-ARBA"/>
</dbReference>
<dbReference type="InterPro" id="IPR027417">
    <property type="entry name" value="P-loop_NTPase"/>
</dbReference>
<dbReference type="InterPro" id="IPR017871">
    <property type="entry name" value="ABC_transporter-like_CS"/>
</dbReference>
<dbReference type="STRING" id="1403537.Q428_14300"/>
<dbReference type="CDD" id="cd03255">
    <property type="entry name" value="ABC_MJ0796_LolCDE_FtsE"/>
    <property type="match status" value="1"/>
</dbReference>
<keyword evidence="3" id="KW-0547">Nucleotide-binding</keyword>
<reference evidence="6 7" key="1">
    <citation type="journal article" date="2014" name="Genome Announc.">
        <title>Draft Genome Sequence of Fervidicella metallireducens Strain AeBT, an Iron-Reducing Thermoanaerobe from the Great Artesian Basin.</title>
        <authorList>
            <person name="Patel B.K."/>
        </authorList>
    </citation>
    <scope>NUCLEOTIDE SEQUENCE [LARGE SCALE GENOMIC DNA]</scope>
    <source>
        <strain evidence="6 7">AeB</strain>
    </source>
</reference>
<dbReference type="FunFam" id="3.40.50.300:FF:000056">
    <property type="entry name" value="Cell division ATP-binding protein FtsE"/>
    <property type="match status" value="1"/>
</dbReference>
<dbReference type="EMBL" id="AZQP01000082">
    <property type="protein sequence ID" value="EYE87252.1"/>
    <property type="molecule type" value="Genomic_DNA"/>
</dbReference>
<accession>A0A017RRH3</accession>
<comment type="similarity">
    <text evidence="1">Belongs to the ABC transporter superfamily.</text>
</comment>
<evidence type="ECO:0000256" key="3">
    <source>
        <dbReference type="ARBA" id="ARBA00022741"/>
    </source>
</evidence>
<dbReference type="SMART" id="SM00382">
    <property type="entry name" value="AAA"/>
    <property type="match status" value="1"/>
</dbReference>
<comment type="caution">
    <text evidence="6">The sequence shown here is derived from an EMBL/GenBank/DDBJ whole genome shotgun (WGS) entry which is preliminary data.</text>
</comment>
<evidence type="ECO:0000313" key="6">
    <source>
        <dbReference type="EMBL" id="EYE87252.1"/>
    </source>
</evidence>
<keyword evidence="2" id="KW-0813">Transport</keyword>
<dbReference type="PANTHER" id="PTHR42798:SF6">
    <property type="entry name" value="CELL DIVISION ATP-BINDING PROTEIN FTSE"/>
    <property type="match status" value="1"/>
</dbReference>
<feature type="domain" description="ABC transporter" evidence="5">
    <location>
        <begin position="5"/>
        <end position="223"/>
    </location>
</feature>
<evidence type="ECO:0000256" key="4">
    <source>
        <dbReference type="ARBA" id="ARBA00022840"/>
    </source>
</evidence>
<protein>
    <submittedName>
        <fullName evidence="6">Multidrug ABC transporter ATP-binding protein</fullName>
    </submittedName>
</protein>
<dbReference type="Proteomes" id="UP000019681">
    <property type="component" value="Unassembled WGS sequence"/>
</dbReference>
<gene>
    <name evidence="6" type="ORF">Q428_14300</name>
</gene>
<dbReference type="SUPFAM" id="SSF52540">
    <property type="entry name" value="P-loop containing nucleoside triphosphate hydrolases"/>
    <property type="match status" value="1"/>
</dbReference>
<dbReference type="GO" id="GO:0005524">
    <property type="term" value="F:ATP binding"/>
    <property type="evidence" value="ECO:0007669"/>
    <property type="project" value="UniProtKB-KW"/>
</dbReference>
<dbReference type="RefSeq" id="WP_035381746.1">
    <property type="nucleotide sequence ID" value="NZ_AZQP01000082.1"/>
</dbReference>
<dbReference type="GO" id="GO:0016887">
    <property type="term" value="F:ATP hydrolysis activity"/>
    <property type="evidence" value="ECO:0007669"/>
    <property type="project" value="InterPro"/>
</dbReference>
<dbReference type="PROSITE" id="PS00211">
    <property type="entry name" value="ABC_TRANSPORTER_1"/>
    <property type="match status" value="1"/>
</dbReference>
<organism evidence="6 7">
    <name type="scientific">Fervidicella metallireducens AeB</name>
    <dbReference type="NCBI Taxonomy" id="1403537"/>
    <lineage>
        <taxon>Bacteria</taxon>
        <taxon>Bacillati</taxon>
        <taxon>Bacillota</taxon>
        <taxon>Clostridia</taxon>
        <taxon>Eubacteriales</taxon>
        <taxon>Clostridiaceae</taxon>
        <taxon>Fervidicella</taxon>
    </lineage>
</organism>
<proteinExistence type="inferred from homology"/>
<dbReference type="InterPro" id="IPR003439">
    <property type="entry name" value="ABC_transporter-like_ATP-bd"/>
</dbReference>
<keyword evidence="7" id="KW-1185">Reference proteome</keyword>
<evidence type="ECO:0000256" key="2">
    <source>
        <dbReference type="ARBA" id="ARBA00022448"/>
    </source>
</evidence>
<dbReference type="PROSITE" id="PS50893">
    <property type="entry name" value="ABC_TRANSPORTER_2"/>
    <property type="match status" value="1"/>
</dbReference>
<dbReference type="Gene3D" id="3.40.50.300">
    <property type="entry name" value="P-loop containing nucleotide triphosphate hydrolases"/>
    <property type="match status" value="1"/>
</dbReference>
<dbReference type="OrthoDB" id="9802264at2"/>
<keyword evidence="4 6" id="KW-0067">ATP-binding</keyword>
<name>A0A017RRH3_9CLOT</name>
<evidence type="ECO:0000256" key="1">
    <source>
        <dbReference type="ARBA" id="ARBA00005417"/>
    </source>
</evidence>